<organism evidence="1 2">
    <name type="scientific">Calyptomena viridis</name>
    <name type="common">Lesser green broadbill</name>
    <dbReference type="NCBI Taxonomy" id="135972"/>
    <lineage>
        <taxon>Eukaryota</taxon>
        <taxon>Metazoa</taxon>
        <taxon>Chordata</taxon>
        <taxon>Craniata</taxon>
        <taxon>Vertebrata</taxon>
        <taxon>Euteleostomi</taxon>
        <taxon>Archelosauria</taxon>
        <taxon>Archosauria</taxon>
        <taxon>Dinosauria</taxon>
        <taxon>Saurischia</taxon>
        <taxon>Theropoda</taxon>
        <taxon>Coelurosauria</taxon>
        <taxon>Aves</taxon>
        <taxon>Neognathae</taxon>
        <taxon>Neoaves</taxon>
        <taxon>Telluraves</taxon>
        <taxon>Australaves</taxon>
        <taxon>Passeriformes</taxon>
        <taxon>Eurylaimidae</taxon>
        <taxon>Calyptomena</taxon>
    </lineage>
</organism>
<dbReference type="EMBL" id="WEIV01023998">
    <property type="protein sequence ID" value="NWI58668.1"/>
    <property type="molecule type" value="Genomic_DNA"/>
</dbReference>
<sequence length="68" mass="7531">VQRPTPELEVGIQRLSRELGKLLGLKEMNVGSPRLSGNLRQILCELQAPLESLELALCSLLPTNFSFL</sequence>
<protein>
    <submittedName>
        <fullName evidence="1">LRC14 protein</fullName>
    </submittedName>
</protein>
<accession>A0A851CPF8</accession>
<keyword evidence="2" id="KW-1185">Reference proteome</keyword>
<evidence type="ECO:0000313" key="2">
    <source>
        <dbReference type="Proteomes" id="UP000642973"/>
    </source>
</evidence>
<dbReference type="AlphaFoldDB" id="A0A851CPF8"/>
<dbReference type="Proteomes" id="UP000642973">
    <property type="component" value="Unassembled WGS sequence"/>
</dbReference>
<evidence type="ECO:0000313" key="1">
    <source>
        <dbReference type="EMBL" id="NWI58668.1"/>
    </source>
</evidence>
<reference evidence="1" key="1">
    <citation type="submission" date="2019-10" db="EMBL/GenBank/DDBJ databases">
        <title>Bird 10,000 Genomes (B10K) Project - Family phase.</title>
        <authorList>
            <person name="Zhang G."/>
        </authorList>
    </citation>
    <scope>NUCLEOTIDE SEQUENCE</scope>
    <source>
        <strain evidence="1">B10K-DU-002-55</strain>
        <tissue evidence="1">Muscle</tissue>
    </source>
</reference>
<feature type="non-terminal residue" evidence="1">
    <location>
        <position position="1"/>
    </location>
</feature>
<proteinExistence type="predicted"/>
<name>A0A851CPF8_CALVR</name>
<gene>
    <name evidence="1" type="primary">Lrrc14_2</name>
    <name evidence="1" type="ORF">CALVIR_R14332</name>
</gene>
<comment type="caution">
    <text evidence="1">The sequence shown here is derived from an EMBL/GenBank/DDBJ whole genome shotgun (WGS) entry which is preliminary data.</text>
</comment>
<feature type="non-terminal residue" evidence="1">
    <location>
        <position position="68"/>
    </location>
</feature>